<accession>A0A3S4NC18</accession>
<sequence>MCPSGFRQAIRGKRSGTLNPPCEMPGRQLALLWVCLWKSCSHSPLKKCLRRSGERHWTEPQDFSRLAKEPGKRCCGMRHDGASRNCGQRIHPWRRRACFRRSPRTFLESRKTQYSWASWRLKGKSWRHFHGHSRSAGFLWKSCWQTVPEAGRRGCPRDSADPWLGRERSSCRAPPNGCRYLVDKAVGKVLEKMPCQVAPMACRVGCFLSTADVAKIAGTIGAGGFPRSRMGSRHAVDNSVSKVVMTVLRQMLTRVRRRVARKCAAASQACPGLVPLGAGAWPVAPGASRVPGLS</sequence>
<dbReference type="Proteomes" id="UP000278078">
    <property type="component" value="Chromosome"/>
</dbReference>
<proteinExistence type="predicted"/>
<name>A0A3S4NC18_PSEFL</name>
<gene>
    <name evidence="1" type="ORF">NCTC10783_05423</name>
</gene>
<evidence type="ECO:0000313" key="1">
    <source>
        <dbReference type="EMBL" id="VEE49478.1"/>
    </source>
</evidence>
<dbReference type="EMBL" id="LR134300">
    <property type="protein sequence ID" value="VEE49478.1"/>
    <property type="molecule type" value="Genomic_DNA"/>
</dbReference>
<protein>
    <submittedName>
        <fullName evidence="1">Uncharacterized protein</fullName>
    </submittedName>
</protein>
<organism evidence="1 2">
    <name type="scientific">Pseudomonas fluorescens</name>
    <dbReference type="NCBI Taxonomy" id="294"/>
    <lineage>
        <taxon>Bacteria</taxon>
        <taxon>Pseudomonadati</taxon>
        <taxon>Pseudomonadota</taxon>
        <taxon>Gammaproteobacteria</taxon>
        <taxon>Pseudomonadales</taxon>
        <taxon>Pseudomonadaceae</taxon>
        <taxon>Pseudomonas</taxon>
    </lineage>
</organism>
<reference evidence="1 2" key="1">
    <citation type="submission" date="2018-12" db="EMBL/GenBank/DDBJ databases">
        <authorList>
            <consortium name="Pathogen Informatics"/>
        </authorList>
    </citation>
    <scope>NUCLEOTIDE SEQUENCE [LARGE SCALE GENOMIC DNA]</scope>
    <source>
        <strain evidence="1 2">NCTC10783</strain>
    </source>
</reference>
<dbReference type="AlphaFoldDB" id="A0A3S4NC18"/>
<evidence type="ECO:0000313" key="2">
    <source>
        <dbReference type="Proteomes" id="UP000278078"/>
    </source>
</evidence>